<accession>A0AAU9IND4</accession>
<sequence>MLSKLGQYYPVYFKKRLIDSWVVPFIKLIWRKESRSNESKIGGFIYVLLLFISQIKLALWDLKAIINFDIISLYWKSTIFMLFNPFYQKFLIS</sequence>
<gene>
    <name evidence="2" type="ORF">BSTOLATCC_MIC9499</name>
</gene>
<organism evidence="2 3">
    <name type="scientific">Blepharisma stoltei</name>
    <dbReference type="NCBI Taxonomy" id="1481888"/>
    <lineage>
        <taxon>Eukaryota</taxon>
        <taxon>Sar</taxon>
        <taxon>Alveolata</taxon>
        <taxon>Ciliophora</taxon>
        <taxon>Postciliodesmatophora</taxon>
        <taxon>Heterotrichea</taxon>
        <taxon>Heterotrichida</taxon>
        <taxon>Blepharismidae</taxon>
        <taxon>Blepharisma</taxon>
    </lineage>
</organism>
<dbReference type="EMBL" id="CAJZBQ010000011">
    <property type="protein sequence ID" value="CAG9313694.1"/>
    <property type="molecule type" value="Genomic_DNA"/>
</dbReference>
<proteinExistence type="predicted"/>
<reference evidence="2" key="1">
    <citation type="submission" date="2021-09" db="EMBL/GenBank/DDBJ databases">
        <authorList>
            <consortium name="AG Swart"/>
            <person name="Singh M."/>
            <person name="Singh A."/>
            <person name="Seah K."/>
            <person name="Emmerich C."/>
        </authorList>
    </citation>
    <scope>NUCLEOTIDE SEQUENCE</scope>
    <source>
        <strain evidence="2">ATCC30299</strain>
    </source>
</reference>
<comment type="caution">
    <text evidence="2">The sequence shown here is derived from an EMBL/GenBank/DDBJ whole genome shotgun (WGS) entry which is preliminary data.</text>
</comment>
<evidence type="ECO:0000313" key="3">
    <source>
        <dbReference type="Proteomes" id="UP001162131"/>
    </source>
</evidence>
<keyword evidence="3" id="KW-1185">Reference proteome</keyword>
<keyword evidence="1" id="KW-1133">Transmembrane helix</keyword>
<dbReference type="Proteomes" id="UP001162131">
    <property type="component" value="Unassembled WGS sequence"/>
</dbReference>
<feature type="transmembrane region" description="Helical" evidence="1">
    <location>
        <begin position="65"/>
        <end position="87"/>
    </location>
</feature>
<dbReference type="AlphaFoldDB" id="A0AAU9IND4"/>
<protein>
    <submittedName>
        <fullName evidence="2">Uncharacterized protein</fullName>
    </submittedName>
</protein>
<evidence type="ECO:0000256" key="1">
    <source>
        <dbReference type="SAM" id="Phobius"/>
    </source>
</evidence>
<feature type="transmembrane region" description="Helical" evidence="1">
    <location>
        <begin position="41"/>
        <end position="59"/>
    </location>
</feature>
<evidence type="ECO:0000313" key="2">
    <source>
        <dbReference type="EMBL" id="CAG9313694.1"/>
    </source>
</evidence>
<keyword evidence="1" id="KW-0812">Transmembrane</keyword>
<keyword evidence="1" id="KW-0472">Membrane</keyword>
<name>A0AAU9IND4_9CILI</name>